<keyword evidence="3" id="KW-1185">Reference proteome</keyword>
<protein>
    <submittedName>
        <fullName evidence="2">HmuY family protein</fullName>
    </submittedName>
</protein>
<organism evidence="2 3">
    <name type="scientific">Flavobacterium procerum</name>
    <dbReference type="NCBI Taxonomy" id="1455569"/>
    <lineage>
        <taxon>Bacteria</taxon>
        <taxon>Pseudomonadati</taxon>
        <taxon>Bacteroidota</taxon>
        <taxon>Flavobacteriia</taxon>
        <taxon>Flavobacteriales</taxon>
        <taxon>Flavobacteriaceae</taxon>
        <taxon>Flavobacterium</taxon>
    </lineage>
</organism>
<comment type="caution">
    <text evidence="2">The sequence shown here is derived from an EMBL/GenBank/DDBJ whole genome shotgun (WGS) entry which is preliminary data.</text>
</comment>
<dbReference type="PROSITE" id="PS51257">
    <property type="entry name" value="PROKAR_LIPOPROTEIN"/>
    <property type="match status" value="1"/>
</dbReference>
<feature type="signal peptide" evidence="1">
    <location>
        <begin position="1"/>
        <end position="21"/>
    </location>
</feature>
<dbReference type="InterPro" id="IPR025921">
    <property type="entry name" value="HmuY"/>
</dbReference>
<evidence type="ECO:0000313" key="2">
    <source>
        <dbReference type="EMBL" id="MFC0078236.1"/>
    </source>
</evidence>
<gene>
    <name evidence="2" type="ORF">ACFFLS_14390</name>
</gene>
<evidence type="ECO:0000256" key="1">
    <source>
        <dbReference type="SAM" id="SignalP"/>
    </source>
</evidence>
<dbReference type="EMBL" id="JBHLYW010000009">
    <property type="protein sequence ID" value="MFC0078236.1"/>
    <property type="molecule type" value="Genomic_DNA"/>
</dbReference>
<keyword evidence="1" id="KW-0732">Signal</keyword>
<dbReference type="Proteomes" id="UP001589734">
    <property type="component" value="Unassembled WGS sequence"/>
</dbReference>
<name>A0ABV6BUB6_9FLAO</name>
<reference evidence="2 3" key="1">
    <citation type="submission" date="2024-09" db="EMBL/GenBank/DDBJ databases">
        <authorList>
            <person name="Sun Q."/>
            <person name="Mori K."/>
        </authorList>
    </citation>
    <scope>NUCLEOTIDE SEQUENCE [LARGE SCALE GENOMIC DNA]</scope>
    <source>
        <strain evidence="2 3">CGMCC 1.12926</strain>
    </source>
</reference>
<evidence type="ECO:0000313" key="3">
    <source>
        <dbReference type="Proteomes" id="UP001589734"/>
    </source>
</evidence>
<proteinExistence type="predicted"/>
<feature type="chain" id="PRO_5046712164" evidence="1">
    <location>
        <begin position="22"/>
        <end position="251"/>
    </location>
</feature>
<dbReference type="RefSeq" id="WP_379682279.1">
    <property type="nucleotide sequence ID" value="NZ_JBHLYW010000009.1"/>
</dbReference>
<sequence length="251" mass="28320">MKTLKIVSLFTLFVLALSACSNDDKEAAPEPEPDFVQIDDYTKKYKNGMVEVTYAPVDITTERPALQYVYYDFDKMAFVKPADPKTEAWDITFTSRRTTTFAPYGVICAHNSTITDTRAPWTTGTDAFNVTGSYIPKSFDEVETVPDDLKYSFDKAAGYITGVGAYDDPSYIDTNISGFYVNSTETGLALYYVPYANKCYIIKLNDGRLVKFEFTNIYKNKPADNNKDSEKGYLSFRYYVAKPGSKDVKTK</sequence>
<accession>A0ABV6BUB6</accession>
<dbReference type="Pfam" id="PF14064">
    <property type="entry name" value="HmuY"/>
    <property type="match status" value="1"/>
</dbReference>